<comment type="caution">
    <text evidence="2">The sequence shown here is derived from an EMBL/GenBank/DDBJ whole genome shotgun (WGS) entry which is preliminary data.</text>
</comment>
<dbReference type="Proteomes" id="UP000549911">
    <property type="component" value="Unassembled WGS sequence"/>
</dbReference>
<dbReference type="InterPro" id="IPR025965">
    <property type="entry name" value="FlgD/Vpr_Ig-like"/>
</dbReference>
<protein>
    <recommendedName>
        <fullName evidence="1">FlgD/Vpr Ig-like domain-containing protein</fullName>
    </recommendedName>
</protein>
<evidence type="ECO:0000313" key="2">
    <source>
        <dbReference type="EMBL" id="NYE36564.1"/>
    </source>
</evidence>
<keyword evidence="3" id="KW-1185">Reference proteome</keyword>
<gene>
    <name evidence="2" type="ORF">F4692_001697</name>
</gene>
<sequence length="428" mass="44942">MVRRLAQVVLALAVAAIPVVVTTSPSEARPSYGLSVPSVFSPNGDGVQDSVRVRYTVPEPTRVRLEVSRAGRGKGRVVRKVDLGWKVKGTYRWTWDGRNEQGNRIGEGLYRVTLALPDGSGVAGDRVKADTSFTAELSSPVHGERGARARVFPRSTEVADAVELTAYSGEKRLESLRLVISNAVGKVVRDADVDELLLTGGGYRYGYGRTVAWAAKRGGRPLPRGSYTAVVTGRDKAGNTGMSAPLEVWVSGDQLVWKETTTTVTPSESRVGVCAYTTANGCGEDHPCGQVVPSALFEGGLSYRPAACVPADPDRSDAATSRHMLEVPEAAGVRGLGAVRVSFVGAPTTAGGPDTGTLSVPGTTTSTVHGTSGESAWVEGPAWGEGLVAAYNVPHRAPAAVWDFGTSGTDSVDVASFTVDVRYLVVAD</sequence>
<accession>A0A7Y9H3L5</accession>
<dbReference type="Gene3D" id="2.60.40.4070">
    <property type="match status" value="1"/>
</dbReference>
<evidence type="ECO:0000259" key="1">
    <source>
        <dbReference type="Pfam" id="PF13860"/>
    </source>
</evidence>
<feature type="domain" description="FlgD/Vpr Ig-like" evidence="1">
    <location>
        <begin position="49"/>
        <end position="115"/>
    </location>
</feature>
<reference evidence="2 3" key="2">
    <citation type="submission" date="2020-08" db="EMBL/GenBank/DDBJ databases">
        <title>The Agave Microbiome: Exploring the role of microbial communities in plant adaptations to desert environments.</title>
        <authorList>
            <person name="Partida-Martinez L.P."/>
        </authorList>
    </citation>
    <scope>NUCLEOTIDE SEQUENCE [LARGE SCALE GENOMIC DNA]</scope>
    <source>
        <strain evidence="2 3">AT2.17</strain>
    </source>
</reference>
<evidence type="ECO:0000313" key="3">
    <source>
        <dbReference type="Proteomes" id="UP000549911"/>
    </source>
</evidence>
<dbReference type="EMBL" id="JACCBW010000002">
    <property type="protein sequence ID" value="NYE36564.1"/>
    <property type="molecule type" value="Genomic_DNA"/>
</dbReference>
<reference evidence="2 3" key="1">
    <citation type="submission" date="2020-07" db="EMBL/GenBank/DDBJ databases">
        <authorList>
            <person name="Partida-Martinez L."/>
            <person name="Huntemann M."/>
            <person name="Clum A."/>
            <person name="Wang J."/>
            <person name="Palaniappan K."/>
            <person name="Ritter S."/>
            <person name="Chen I.-M."/>
            <person name="Stamatis D."/>
            <person name="Reddy T."/>
            <person name="O'Malley R."/>
            <person name="Daum C."/>
            <person name="Shapiro N."/>
            <person name="Ivanova N."/>
            <person name="Kyrpides N."/>
            <person name="Woyke T."/>
        </authorList>
    </citation>
    <scope>NUCLEOTIDE SEQUENCE [LARGE SCALE GENOMIC DNA]</scope>
    <source>
        <strain evidence="2 3">AT2.17</strain>
    </source>
</reference>
<name>A0A7Y9H3L5_9ACTN</name>
<dbReference type="AlphaFoldDB" id="A0A7Y9H3L5"/>
<dbReference type="RefSeq" id="WP_179619228.1">
    <property type="nucleotide sequence ID" value="NZ_JACCBW010000002.1"/>
</dbReference>
<organism evidence="2 3">
    <name type="scientific">Nocardioides cavernae</name>
    <dbReference type="NCBI Taxonomy" id="1921566"/>
    <lineage>
        <taxon>Bacteria</taxon>
        <taxon>Bacillati</taxon>
        <taxon>Actinomycetota</taxon>
        <taxon>Actinomycetes</taxon>
        <taxon>Propionibacteriales</taxon>
        <taxon>Nocardioidaceae</taxon>
        <taxon>Nocardioides</taxon>
    </lineage>
</organism>
<proteinExistence type="predicted"/>
<dbReference type="Pfam" id="PF13860">
    <property type="entry name" value="FlgD_ig"/>
    <property type="match status" value="1"/>
</dbReference>